<gene>
    <name evidence="3" type="ORF">JIG36_18030</name>
</gene>
<keyword evidence="2" id="KW-0472">Membrane</keyword>
<evidence type="ECO:0000313" key="4">
    <source>
        <dbReference type="Proteomes" id="UP000632138"/>
    </source>
</evidence>
<name>A0ABS2ACD8_9ACTN</name>
<keyword evidence="2" id="KW-1133">Transmembrane helix</keyword>
<organism evidence="3 4">
    <name type="scientific">Paractinoplanes ovalisporus</name>
    <dbReference type="NCBI Taxonomy" id="2810368"/>
    <lineage>
        <taxon>Bacteria</taxon>
        <taxon>Bacillati</taxon>
        <taxon>Actinomycetota</taxon>
        <taxon>Actinomycetes</taxon>
        <taxon>Micromonosporales</taxon>
        <taxon>Micromonosporaceae</taxon>
        <taxon>Paractinoplanes</taxon>
    </lineage>
</organism>
<evidence type="ECO:0000256" key="1">
    <source>
        <dbReference type="SAM" id="MobiDB-lite"/>
    </source>
</evidence>
<sequence length="197" mass="20864">MEPVPVTRRVRRTVRMAVALVVGQAMLCALIGWLTLGRHRSEPSRPPGSAVVDQLAAPPLTGPVPAASRSAISSTAQTRKPAPARPSPRRSTADAVPRPVVPEPDRPEPISAPPEDPPVVPTPPTPPTPPAPSPPRTSPPDQLTPSPQTTPSPSGAVQEPVRVGDECDPVGSFGRTAEGELVRCVRDWRHGPRWKIV</sequence>
<feature type="region of interest" description="Disordered" evidence="1">
    <location>
        <begin position="39"/>
        <end position="165"/>
    </location>
</feature>
<dbReference type="EMBL" id="JAENHP010000005">
    <property type="protein sequence ID" value="MBM2617458.1"/>
    <property type="molecule type" value="Genomic_DNA"/>
</dbReference>
<dbReference type="RefSeq" id="WP_203377499.1">
    <property type="nucleotide sequence ID" value="NZ_JAENHP010000005.1"/>
</dbReference>
<comment type="caution">
    <text evidence="3">The sequence shown here is derived from an EMBL/GenBank/DDBJ whole genome shotgun (WGS) entry which is preliminary data.</text>
</comment>
<dbReference type="Proteomes" id="UP000632138">
    <property type="component" value="Unassembled WGS sequence"/>
</dbReference>
<feature type="compositionally biased region" description="Pro residues" evidence="1">
    <location>
        <begin position="110"/>
        <end position="138"/>
    </location>
</feature>
<keyword evidence="2" id="KW-0812">Transmembrane</keyword>
<feature type="transmembrane region" description="Helical" evidence="2">
    <location>
        <begin position="16"/>
        <end position="36"/>
    </location>
</feature>
<feature type="compositionally biased region" description="Low complexity" evidence="1">
    <location>
        <begin position="139"/>
        <end position="154"/>
    </location>
</feature>
<proteinExistence type="predicted"/>
<feature type="compositionally biased region" description="Low complexity" evidence="1">
    <location>
        <begin position="89"/>
        <end position="98"/>
    </location>
</feature>
<protein>
    <submittedName>
        <fullName evidence="3">Uncharacterized protein</fullName>
    </submittedName>
</protein>
<dbReference type="PRINTS" id="PR01217">
    <property type="entry name" value="PRICHEXTENSN"/>
</dbReference>
<reference evidence="3 4" key="1">
    <citation type="submission" date="2021-01" db="EMBL/GenBank/DDBJ databases">
        <title>Actinoplanes sp. nov. LDG1-06 isolated from lichen.</title>
        <authorList>
            <person name="Saeng-In P."/>
            <person name="Phongsopitanun W."/>
            <person name="Kanchanasin P."/>
            <person name="Yuki M."/>
            <person name="Kudo T."/>
            <person name="Ohkuma M."/>
            <person name="Tanasupawat S."/>
        </authorList>
    </citation>
    <scope>NUCLEOTIDE SEQUENCE [LARGE SCALE GENOMIC DNA]</scope>
    <source>
        <strain evidence="3 4">LDG1-06</strain>
    </source>
</reference>
<evidence type="ECO:0000256" key="2">
    <source>
        <dbReference type="SAM" id="Phobius"/>
    </source>
</evidence>
<accession>A0ABS2ACD8</accession>
<evidence type="ECO:0000313" key="3">
    <source>
        <dbReference type="EMBL" id="MBM2617458.1"/>
    </source>
</evidence>
<keyword evidence="4" id="KW-1185">Reference proteome</keyword>